<name>A0A382TF11_9ZZZZ</name>
<accession>A0A382TF11</accession>
<dbReference type="PROSITE" id="PS50052">
    <property type="entry name" value="GUANYLATE_KINASE_2"/>
    <property type="match status" value="1"/>
</dbReference>
<evidence type="ECO:0000259" key="4">
    <source>
        <dbReference type="PROSITE" id="PS50052"/>
    </source>
</evidence>
<keyword evidence="2" id="KW-0808">Transferase</keyword>
<protein>
    <recommendedName>
        <fullName evidence="4">Guanylate kinase-like domain-containing protein</fullName>
    </recommendedName>
</protein>
<organism evidence="5">
    <name type="scientific">marine metagenome</name>
    <dbReference type="NCBI Taxonomy" id="408172"/>
    <lineage>
        <taxon>unclassified sequences</taxon>
        <taxon>metagenomes</taxon>
        <taxon>ecological metagenomes</taxon>
    </lineage>
</organism>
<keyword evidence="3" id="KW-0418">Kinase</keyword>
<dbReference type="Pfam" id="PF00625">
    <property type="entry name" value="Guanylate_kin"/>
    <property type="match status" value="1"/>
</dbReference>
<proteinExistence type="inferred from homology"/>
<dbReference type="InterPro" id="IPR008144">
    <property type="entry name" value="Guanylate_kin-like_dom"/>
</dbReference>
<dbReference type="GO" id="GO:0005829">
    <property type="term" value="C:cytosol"/>
    <property type="evidence" value="ECO:0007669"/>
    <property type="project" value="TreeGrafter"/>
</dbReference>
<gene>
    <name evidence="5" type="ORF">METZ01_LOCUS372921</name>
</gene>
<dbReference type="PANTHER" id="PTHR23117:SF13">
    <property type="entry name" value="GUANYLATE KINASE"/>
    <property type="match status" value="1"/>
</dbReference>
<evidence type="ECO:0000256" key="1">
    <source>
        <dbReference type="ARBA" id="ARBA00005790"/>
    </source>
</evidence>
<dbReference type="InterPro" id="IPR027417">
    <property type="entry name" value="P-loop_NTPase"/>
</dbReference>
<dbReference type="GO" id="GO:0004385">
    <property type="term" value="F:GMP kinase activity"/>
    <property type="evidence" value="ECO:0007669"/>
    <property type="project" value="TreeGrafter"/>
</dbReference>
<dbReference type="SUPFAM" id="SSF52540">
    <property type="entry name" value="P-loop containing nucleoside triphosphate hydrolases"/>
    <property type="match status" value="1"/>
</dbReference>
<reference evidence="5" key="1">
    <citation type="submission" date="2018-05" db="EMBL/GenBank/DDBJ databases">
        <authorList>
            <person name="Lanie J.A."/>
            <person name="Ng W.-L."/>
            <person name="Kazmierczak K.M."/>
            <person name="Andrzejewski T.M."/>
            <person name="Davidsen T.M."/>
            <person name="Wayne K.J."/>
            <person name="Tettelin H."/>
            <person name="Glass J.I."/>
            <person name="Rusch D."/>
            <person name="Podicherti R."/>
            <person name="Tsui H.-C.T."/>
            <person name="Winkler M.E."/>
        </authorList>
    </citation>
    <scope>NUCLEOTIDE SEQUENCE</scope>
</reference>
<evidence type="ECO:0000256" key="2">
    <source>
        <dbReference type="ARBA" id="ARBA00022679"/>
    </source>
</evidence>
<dbReference type="InterPro" id="IPR008145">
    <property type="entry name" value="GK/Ca_channel_bsu"/>
</dbReference>
<feature type="domain" description="Guanylate kinase-like" evidence="4">
    <location>
        <begin position="1"/>
        <end position="68"/>
    </location>
</feature>
<dbReference type="PANTHER" id="PTHR23117">
    <property type="entry name" value="GUANYLATE KINASE-RELATED"/>
    <property type="match status" value="1"/>
</dbReference>
<feature type="non-terminal residue" evidence="5">
    <location>
        <position position="1"/>
    </location>
</feature>
<sequence>HAQTIFVFPPSHKVLRARLLNRAQDDTETIEKRLSTTFVELSHYQEFDYLVVNDDFNVALNELKQIVHGNGQAFHRDQRLPQLHNLLTDLELT</sequence>
<dbReference type="Gene3D" id="3.40.50.300">
    <property type="entry name" value="P-loop containing nucleotide triphosphate hydrolases"/>
    <property type="match status" value="1"/>
</dbReference>
<dbReference type="AlphaFoldDB" id="A0A382TF11"/>
<dbReference type="EMBL" id="UINC01135739">
    <property type="protein sequence ID" value="SVD20067.1"/>
    <property type="molecule type" value="Genomic_DNA"/>
</dbReference>
<comment type="similarity">
    <text evidence="1">Belongs to the guanylate kinase family.</text>
</comment>
<evidence type="ECO:0000313" key="5">
    <source>
        <dbReference type="EMBL" id="SVD20067.1"/>
    </source>
</evidence>
<evidence type="ECO:0000256" key="3">
    <source>
        <dbReference type="ARBA" id="ARBA00022777"/>
    </source>
</evidence>